<dbReference type="InterPro" id="IPR016185">
    <property type="entry name" value="PreATP-grasp_dom_sf"/>
</dbReference>
<dbReference type="CDD" id="cd20188">
    <property type="entry name" value="T-box_TBX2_3-like"/>
    <property type="match status" value="1"/>
</dbReference>
<proteinExistence type="predicted"/>
<dbReference type="InterPro" id="IPR018186">
    <property type="entry name" value="TF_T-box_CS"/>
</dbReference>
<dbReference type="FunFam" id="3.30.1490.20:FF:000003">
    <property type="entry name" value="acetyl-CoA carboxylase isoform X1"/>
    <property type="match status" value="1"/>
</dbReference>
<dbReference type="PROSITE" id="PS01283">
    <property type="entry name" value="TBOX_1"/>
    <property type="match status" value="1"/>
</dbReference>
<keyword evidence="6" id="KW-0805">Transcription regulation</keyword>
<dbReference type="FunFam" id="3.40.50.20:FF:000005">
    <property type="entry name" value="acetyl-CoA carboxylase isoform X2"/>
    <property type="match status" value="1"/>
</dbReference>
<accession>A0AA88S5H2</accession>
<dbReference type="PANTHER" id="PTHR45728:SF5">
    <property type="entry name" value="ACETYL-COA CARBOXYLASE 1"/>
    <property type="match status" value="1"/>
</dbReference>
<name>A0AA88S5H2_CHASR</name>
<dbReference type="InterPro" id="IPR022582">
    <property type="entry name" value="TBX2/3_TAD"/>
</dbReference>
<evidence type="ECO:0000256" key="3">
    <source>
        <dbReference type="ARBA" id="ARBA00022598"/>
    </source>
</evidence>
<dbReference type="GO" id="GO:0003700">
    <property type="term" value="F:DNA-binding transcription factor activity"/>
    <property type="evidence" value="ECO:0007669"/>
    <property type="project" value="InterPro"/>
</dbReference>
<keyword evidence="8" id="KW-0804">Transcription</keyword>
<evidence type="ECO:0000256" key="9">
    <source>
        <dbReference type="ARBA" id="ARBA00023242"/>
    </source>
</evidence>
<dbReference type="InterPro" id="IPR008967">
    <property type="entry name" value="p53-like_TF_DNA-bd_sf"/>
</dbReference>
<dbReference type="InterPro" id="IPR005479">
    <property type="entry name" value="CPAse_ATP-bd"/>
</dbReference>
<evidence type="ECO:0000256" key="8">
    <source>
        <dbReference type="ARBA" id="ARBA00023163"/>
    </source>
</evidence>
<dbReference type="Gene3D" id="3.40.50.20">
    <property type="match status" value="1"/>
</dbReference>
<feature type="domain" description="T-box" evidence="14">
    <location>
        <begin position="79"/>
        <end position="257"/>
    </location>
</feature>
<dbReference type="InterPro" id="IPR049076">
    <property type="entry name" value="ACCA"/>
</dbReference>
<dbReference type="AlphaFoldDB" id="A0AA88S5H2"/>
<dbReference type="SUPFAM" id="SSF52440">
    <property type="entry name" value="PreATP-grasp domain"/>
    <property type="match status" value="1"/>
</dbReference>
<evidence type="ECO:0000256" key="11">
    <source>
        <dbReference type="PROSITE-ProRule" id="PRU00201"/>
    </source>
</evidence>
<reference evidence="17" key="1">
    <citation type="submission" date="2023-07" db="EMBL/GenBank/DDBJ databases">
        <title>Chromosome-level Genome Assembly of Striped Snakehead (Channa striata).</title>
        <authorList>
            <person name="Liu H."/>
        </authorList>
    </citation>
    <scope>NUCLEOTIDE SEQUENCE</scope>
    <source>
        <strain evidence="17">Gz</strain>
        <tissue evidence="17">Muscle</tissue>
    </source>
</reference>
<dbReference type="PRINTS" id="PR00938">
    <property type="entry name" value="BRACHYURY"/>
</dbReference>
<dbReference type="InterPro" id="IPR005481">
    <property type="entry name" value="BC-like_N"/>
</dbReference>
<dbReference type="InterPro" id="IPR013815">
    <property type="entry name" value="ATP_grasp_subdomain_1"/>
</dbReference>
<evidence type="ECO:0000259" key="15">
    <source>
        <dbReference type="PROSITE" id="PS50975"/>
    </source>
</evidence>
<dbReference type="SMART" id="SM00425">
    <property type="entry name" value="TBOX"/>
    <property type="match status" value="1"/>
</dbReference>
<dbReference type="PROSITE" id="PS01264">
    <property type="entry name" value="TBOX_2"/>
    <property type="match status" value="1"/>
</dbReference>
<evidence type="ECO:0000256" key="13">
    <source>
        <dbReference type="SAM" id="MobiDB-lite"/>
    </source>
</evidence>
<feature type="compositionally biased region" description="Low complexity" evidence="13">
    <location>
        <begin position="445"/>
        <end position="454"/>
    </location>
</feature>
<keyword evidence="9 11" id="KW-0539">Nucleus</keyword>
<dbReference type="FunFam" id="3.90.1770.10:FF:000001">
    <property type="entry name" value="acetyl-CoA carboxylase 1"/>
    <property type="match status" value="1"/>
</dbReference>
<feature type="compositionally biased region" description="Polar residues" evidence="13">
    <location>
        <begin position="360"/>
        <end position="370"/>
    </location>
</feature>
<evidence type="ECO:0000256" key="12">
    <source>
        <dbReference type="PROSITE-ProRule" id="PRU00409"/>
    </source>
</evidence>
<dbReference type="PROSITE" id="PS50252">
    <property type="entry name" value="TBOX_3"/>
    <property type="match status" value="1"/>
</dbReference>
<dbReference type="InterPro" id="IPR036960">
    <property type="entry name" value="T-box_sf"/>
</dbReference>
<dbReference type="InterPro" id="IPR002070">
    <property type="entry name" value="TF_Brachyury"/>
</dbReference>
<dbReference type="SUPFAM" id="SSF56059">
    <property type="entry name" value="Glutathione synthetase ATP-binding domain-like"/>
    <property type="match status" value="1"/>
</dbReference>
<comment type="cofactor">
    <cofactor evidence="1">
        <name>biotin</name>
        <dbReference type="ChEBI" id="CHEBI:57586"/>
    </cofactor>
</comment>
<evidence type="ECO:0000259" key="16">
    <source>
        <dbReference type="PROSITE" id="PS50979"/>
    </source>
</evidence>
<evidence type="ECO:0000256" key="2">
    <source>
        <dbReference type="ARBA" id="ARBA00004123"/>
    </source>
</evidence>
<keyword evidence="18" id="KW-1185">Reference proteome</keyword>
<dbReference type="Pfam" id="PF00907">
    <property type="entry name" value="T-box"/>
    <property type="match status" value="1"/>
</dbReference>
<dbReference type="GO" id="GO:0003677">
    <property type="term" value="F:DNA binding"/>
    <property type="evidence" value="ECO:0007669"/>
    <property type="project" value="UniProtKB-UniRule"/>
</dbReference>
<keyword evidence="7 11" id="KW-0238">DNA-binding</keyword>
<keyword evidence="4 12" id="KW-0547">Nucleotide-binding</keyword>
<organism evidence="17 18">
    <name type="scientific">Channa striata</name>
    <name type="common">Snakehead murrel</name>
    <name type="synonym">Ophicephalus striatus</name>
    <dbReference type="NCBI Taxonomy" id="64152"/>
    <lineage>
        <taxon>Eukaryota</taxon>
        <taxon>Metazoa</taxon>
        <taxon>Chordata</taxon>
        <taxon>Craniata</taxon>
        <taxon>Vertebrata</taxon>
        <taxon>Euteleostomi</taxon>
        <taxon>Actinopterygii</taxon>
        <taxon>Neopterygii</taxon>
        <taxon>Teleostei</taxon>
        <taxon>Neoteleostei</taxon>
        <taxon>Acanthomorphata</taxon>
        <taxon>Anabantaria</taxon>
        <taxon>Anabantiformes</taxon>
        <taxon>Channoidei</taxon>
        <taxon>Channidae</taxon>
        <taxon>Channa</taxon>
    </lineage>
</organism>
<dbReference type="GO" id="GO:0005524">
    <property type="term" value="F:ATP binding"/>
    <property type="evidence" value="ECO:0007669"/>
    <property type="project" value="UniProtKB-UniRule"/>
</dbReference>
<feature type="region of interest" description="Disordered" evidence="13">
    <location>
        <begin position="434"/>
        <end position="454"/>
    </location>
</feature>
<feature type="compositionally biased region" description="Polar residues" evidence="13">
    <location>
        <begin position="269"/>
        <end position="279"/>
    </location>
</feature>
<dbReference type="InterPro" id="IPR046360">
    <property type="entry name" value="T-box_DNA-bd"/>
</dbReference>
<feature type="compositionally biased region" description="Polar residues" evidence="13">
    <location>
        <begin position="294"/>
        <end position="328"/>
    </location>
</feature>
<dbReference type="GO" id="GO:0006633">
    <property type="term" value="P:fatty acid biosynthetic process"/>
    <property type="evidence" value="ECO:0007669"/>
    <property type="project" value="TreeGrafter"/>
</dbReference>
<keyword evidence="5 12" id="KW-0067">ATP-binding</keyword>
<dbReference type="PROSITE" id="PS00866">
    <property type="entry name" value="CPSASE_1"/>
    <property type="match status" value="1"/>
</dbReference>
<dbReference type="Pfam" id="PF02786">
    <property type="entry name" value="CPSase_L_D2"/>
    <property type="match status" value="1"/>
</dbReference>
<dbReference type="Gene3D" id="3.90.1770.10">
    <property type="entry name" value="PreATP-grasp domain"/>
    <property type="match status" value="1"/>
</dbReference>
<comment type="caution">
    <text evidence="11">Lacks conserved residue(s) required for the propagation of feature annotation.</text>
</comment>
<dbReference type="SUPFAM" id="SSF49417">
    <property type="entry name" value="p53-like transcription factors"/>
    <property type="match status" value="1"/>
</dbReference>
<dbReference type="EMBL" id="JAUPFM010000015">
    <property type="protein sequence ID" value="KAK2828715.1"/>
    <property type="molecule type" value="Genomic_DNA"/>
</dbReference>
<evidence type="ECO:0000256" key="10">
    <source>
        <dbReference type="ARBA" id="ARBA00023267"/>
    </source>
</evidence>
<dbReference type="PRINTS" id="PR00937">
    <property type="entry name" value="TBOX"/>
</dbReference>
<dbReference type="PROSITE" id="PS50979">
    <property type="entry name" value="BC"/>
    <property type="match status" value="1"/>
</dbReference>
<sequence>MKGPSDVGAMSYRPFRTHPPGALPLSTFLAQPSLFPALPFPDDVACDAGLHAALARRHPPATKSLRPDEDVVDEPIVTLESKNLWKEFHKMGTEMVITKSGRRMFPPFKVRVDGLDETAKYILLMDIVAVDDCRYKFHNSSWMVAGKADPEMPKRMYIHPDSPSKGEQWMSKPVAFHKLKLTNNISDKHGFTILNSMHKYQPRFHIVRANDIMKLPFSTFRTYVFPETEFIAVTAYQNEKITQLKIDNNPFAKGFRDTGNGRREKRNKQFNVSSLYENQSKPDRDGADSDDSSEQPSTSEAFYSPQEVVSSSVMSPPTCQDENNTGSDSDSDLQDEASYSRTDRTSTLSLKSKELLQNKPVVNSSNNAQETTKERTMDYVSVHLHRVCSLFMSPSHGTTGQCCQEEPGCCSVALSLHCGLGVGGELEDEIQGKPEMPLEEKEPRSLSPSSCSSDSTYEMGFEHLDGSMHNLRPSMSGLHLVKQGRDRRRIDQQRDFTVASPAEFVTRFGGNKVIEKVLIANNGIAAVKCMRSIRRWAYEMFRNERAIRFVVMVTPEDLKANAEYIKMADHYVPVPGGTNNNNYANVELILDIAKRIPVQAVWAGWGHASENPKLPELLQKHGIAFMGPPSQAMWALGDKIASSVVAQTAGIPTLPWSGTDLKVEWTESNQKKRIINVPSDVYERGCIHDVEDGLQTAEKIGYPVMVKASEGGGGKGIRKVNCADDFPNLFRQVQAEVPGSPIFIMQLAKHARHLEVQILADQYGNAISLFGRDCSVQRGTRKS</sequence>
<dbReference type="Proteomes" id="UP001187415">
    <property type="component" value="Unassembled WGS sequence"/>
</dbReference>
<gene>
    <name evidence="17" type="ORF">Q5P01_019749</name>
</gene>
<evidence type="ECO:0000256" key="6">
    <source>
        <dbReference type="ARBA" id="ARBA00023015"/>
    </source>
</evidence>
<dbReference type="FunFam" id="2.60.40.820:FF:000003">
    <property type="entry name" value="T-box transcription factor TBX3"/>
    <property type="match status" value="1"/>
</dbReference>
<dbReference type="Gene3D" id="3.30.1490.20">
    <property type="entry name" value="ATP-grasp fold, A domain"/>
    <property type="match status" value="1"/>
</dbReference>
<keyword evidence="10" id="KW-0092">Biotin</keyword>
<evidence type="ECO:0000256" key="1">
    <source>
        <dbReference type="ARBA" id="ARBA00001953"/>
    </source>
</evidence>
<dbReference type="GO" id="GO:0003989">
    <property type="term" value="F:acetyl-CoA carboxylase activity"/>
    <property type="evidence" value="ECO:0007669"/>
    <property type="project" value="InterPro"/>
</dbReference>
<keyword evidence="3" id="KW-0436">Ligase</keyword>
<dbReference type="GO" id="GO:0045893">
    <property type="term" value="P:positive regulation of DNA-templated transcription"/>
    <property type="evidence" value="ECO:0007669"/>
    <property type="project" value="InterPro"/>
</dbReference>
<dbReference type="PANTHER" id="PTHR45728">
    <property type="entry name" value="ACETYL-COA CARBOXYLASE, ISOFORM A"/>
    <property type="match status" value="1"/>
</dbReference>
<evidence type="ECO:0000313" key="18">
    <source>
        <dbReference type="Proteomes" id="UP001187415"/>
    </source>
</evidence>
<feature type="domain" description="ATP-grasp" evidence="15">
    <location>
        <begin position="671"/>
        <end position="761"/>
    </location>
</feature>
<evidence type="ECO:0000259" key="14">
    <source>
        <dbReference type="PROSITE" id="PS50252"/>
    </source>
</evidence>
<dbReference type="GO" id="GO:0046872">
    <property type="term" value="F:metal ion binding"/>
    <property type="evidence" value="ECO:0007669"/>
    <property type="project" value="InterPro"/>
</dbReference>
<dbReference type="Gene3D" id="2.60.40.820">
    <property type="entry name" value="Transcription factor, T-box"/>
    <property type="match status" value="1"/>
</dbReference>
<feature type="region of interest" description="Disordered" evidence="13">
    <location>
        <begin position="250"/>
        <end position="374"/>
    </location>
</feature>
<dbReference type="InterPro" id="IPR011761">
    <property type="entry name" value="ATP-grasp"/>
</dbReference>
<evidence type="ECO:0000256" key="5">
    <source>
        <dbReference type="ARBA" id="ARBA00022840"/>
    </source>
</evidence>
<evidence type="ECO:0000256" key="7">
    <source>
        <dbReference type="ARBA" id="ARBA00023125"/>
    </source>
</evidence>
<comment type="caution">
    <text evidence="17">The sequence shown here is derived from an EMBL/GenBank/DDBJ whole genome shotgun (WGS) entry which is preliminary data.</text>
</comment>
<feature type="domain" description="Biotin carboxylation" evidence="16">
    <location>
        <begin position="513"/>
        <end position="783"/>
    </location>
</feature>
<evidence type="ECO:0000313" key="17">
    <source>
        <dbReference type="EMBL" id="KAK2828715.1"/>
    </source>
</evidence>
<dbReference type="Pfam" id="PF00289">
    <property type="entry name" value="Biotin_carb_N"/>
    <property type="match status" value="1"/>
</dbReference>
<protein>
    <submittedName>
        <fullName evidence="17">Uncharacterized protein</fullName>
    </submittedName>
</protein>
<dbReference type="Pfam" id="PF12598">
    <property type="entry name" value="TBX2-3_TAD"/>
    <property type="match status" value="1"/>
</dbReference>
<dbReference type="GO" id="GO:0005739">
    <property type="term" value="C:mitochondrion"/>
    <property type="evidence" value="ECO:0007669"/>
    <property type="project" value="TreeGrafter"/>
</dbReference>
<dbReference type="Gene3D" id="3.30.470.20">
    <property type="entry name" value="ATP-grasp fold, B domain"/>
    <property type="match status" value="1"/>
</dbReference>
<dbReference type="InterPro" id="IPR011764">
    <property type="entry name" value="Biotin_carboxylation_dom"/>
</dbReference>
<feature type="compositionally biased region" description="Basic and acidic residues" evidence="13">
    <location>
        <begin position="434"/>
        <end position="444"/>
    </location>
</feature>
<dbReference type="GO" id="GO:0005634">
    <property type="term" value="C:nucleus"/>
    <property type="evidence" value="ECO:0007669"/>
    <property type="project" value="UniProtKB-SubCell"/>
</dbReference>
<evidence type="ECO:0000256" key="4">
    <source>
        <dbReference type="ARBA" id="ARBA00022741"/>
    </source>
</evidence>
<dbReference type="PROSITE" id="PS50975">
    <property type="entry name" value="ATP_GRASP"/>
    <property type="match status" value="1"/>
</dbReference>
<comment type="subcellular location">
    <subcellularLocation>
        <location evidence="2 11">Nucleus</location>
    </subcellularLocation>
</comment>